<feature type="coiled-coil region" evidence="1">
    <location>
        <begin position="55"/>
        <end position="82"/>
    </location>
</feature>
<proteinExistence type="predicted"/>
<accession>A0A1L3NBR4</accession>
<dbReference type="Proteomes" id="UP000182204">
    <property type="component" value="Chromosome"/>
</dbReference>
<dbReference type="AlphaFoldDB" id="A0A1L3NBR4"/>
<gene>
    <name evidence="2" type="ORF">NPD5_3928</name>
</gene>
<evidence type="ECO:0000256" key="1">
    <source>
        <dbReference type="SAM" id="Coils"/>
    </source>
</evidence>
<dbReference type="EMBL" id="CP013243">
    <property type="protein sequence ID" value="APH13557.1"/>
    <property type="molecule type" value="Genomic_DNA"/>
</dbReference>
<protein>
    <submittedName>
        <fullName evidence="2">Uncharacterized protein</fullName>
    </submittedName>
</protein>
<sequence length="489" mass="58942">MDNINNEIFKFYMGTFEQNALEDSDNIEEYLKKEYKYENNNEFMNSLINNYILVQSEIMRDLKEINNRIKQIDEQKAELNSSTYQFRKLEYCKRINLQEKEKIEEFFTNESIEHIKERVINREKWERAKSGVKKLFDIPYEYVNLERFYEPTYDFSTDVKFRFLLFQNPSEIENKIILKSNDKEKYYADIDLVIKEKKVFQKIMCNIANHHLFIKRKEIFETLYDLYNHEKFESFINLAVIQIEGLFYDFCLILNDEKEIENIDENIGTLSVKAEKVFANNKFLWLSAYPYFAYDAPIFRNKIAHNGLYNSNNNKNFANELILDLYFITELAKISNIFPYNILQVVIPIRAQIKTLEFTEDNYGIILKELFCGFESMKSKDSNVIFEILKKKDDRKESLKFYQIPLNNGKCTNLYEECVRITKVIFEENFWDIIINKLQDETKYKKGEPYNFVEFSRSISNNYINEFKNKEKLKQKCIEVNRELKRLKV</sequence>
<evidence type="ECO:0000313" key="2">
    <source>
        <dbReference type="EMBL" id="APH13557.1"/>
    </source>
</evidence>
<name>A0A1L3NBR4_CLOSG</name>
<evidence type="ECO:0000313" key="3">
    <source>
        <dbReference type="Proteomes" id="UP000182204"/>
    </source>
</evidence>
<keyword evidence="1" id="KW-0175">Coiled coil</keyword>
<organism evidence="2 3">
    <name type="scientific">Clostridium sporogenes</name>
    <dbReference type="NCBI Taxonomy" id="1509"/>
    <lineage>
        <taxon>Bacteria</taxon>
        <taxon>Bacillati</taxon>
        <taxon>Bacillota</taxon>
        <taxon>Clostridia</taxon>
        <taxon>Eubacteriales</taxon>
        <taxon>Clostridiaceae</taxon>
        <taxon>Clostridium</taxon>
    </lineage>
</organism>
<dbReference type="RefSeq" id="WP_072587050.1">
    <property type="nucleotide sequence ID" value="NZ_CP013243.1"/>
</dbReference>
<reference evidence="2 3" key="1">
    <citation type="submission" date="2015-11" db="EMBL/GenBank/DDBJ databases">
        <authorList>
            <person name="Hill K.K."/>
            <person name="Shirey T.B."/>
            <person name="Raphael B."/>
            <person name="Daligault H.E."/>
            <person name="Davenport K.W."/>
            <person name="Bruce D.C."/>
            <person name="Foley B.T."/>
            <person name="Johnson S.L."/>
        </authorList>
    </citation>
    <scope>NUCLEOTIDE SEQUENCE [LARGE SCALE GENOMIC DNA]</scope>
    <source>
        <strain evidence="2 3">CDC_1632</strain>
    </source>
</reference>